<dbReference type="RefSeq" id="WP_147783734.1">
    <property type="nucleotide sequence ID" value="NZ_VRMG01000008.1"/>
</dbReference>
<proteinExistence type="predicted"/>
<dbReference type="Proteomes" id="UP000321379">
    <property type="component" value="Unassembled WGS sequence"/>
</dbReference>
<dbReference type="InterPro" id="IPR021414">
    <property type="entry name" value="DUF3054"/>
</dbReference>
<accession>A0A5C8UQ52</accession>
<feature type="transmembrane region" description="Helical" evidence="1">
    <location>
        <begin position="97"/>
        <end position="120"/>
    </location>
</feature>
<evidence type="ECO:0000313" key="2">
    <source>
        <dbReference type="EMBL" id="TXN29690.1"/>
    </source>
</evidence>
<reference evidence="2 3" key="1">
    <citation type="submission" date="2019-08" db="EMBL/GenBank/DDBJ databases">
        <title>Bacterial whole genome sequence for Glaciihabitans sp. CHu50b-6-2.</title>
        <authorList>
            <person name="Jin L."/>
        </authorList>
    </citation>
    <scope>NUCLEOTIDE SEQUENCE [LARGE SCALE GENOMIC DNA]</scope>
    <source>
        <strain evidence="2 3">CHu50b-6-2</strain>
    </source>
</reference>
<sequence length="131" mass="14186">MIRTRPGLASLTLFGAIDVVLVTVFVLIGRASHNENLLGTLNTLWPFVAGLAVGWIATRAWRDPLSIAWIGVGIWVSTVVVGMLLRVLSGQGVQTSFVVVATIVLGAFLLGWRWIAVIVLRRRARENTPAA</sequence>
<dbReference type="EMBL" id="VRMG01000008">
    <property type="protein sequence ID" value="TXN29690.1"/>
    <property type="molecule type" value="Genomic_DNA"/>
</dbReference>
<organism evidence="2 3">
    <name type="scientific">Lacisediminihabitans profunda</name>
    <dbReference type="NCBI Taxonomy" id="2594790"/>
    <lineage>
        <taxon>Bacteria</taxon>
        <taxon>Bacillati</taxon>
        <taxon>Actinomycetota</taxon>
        <taxon>Actinomycetes</taxon>
        <taxon>Micrococcales</taxon>
        <taxon>Microbacteriaceae</taxon>
        <taxon>Lacisediminihabitans</taxon>
    </lineage>
</organism>
<feature type="transmembrane region" description="Helical" evidence="1">
    <location>
        <begin position="7"/>
        <end position="28"/>
    </location>
</feature>
<keyword evidence="1" id="KW-1133">Transmembrane helix</keyword>
<keyword evidence="1" id="KW-0472">Membrane</keyword>
<protein>
    <submittedName>
        <fullName evidence="2">DUF3054 domain-containing protein</fullName>
    </submittedName>
</protein>
<dbReference type="AlphaFoldDB" id="A0A5C8UQ52"/>
<gene>
    <name evidence="2" type="ORF">FVP33_11085</name>
</gene>
<keyword evidence="3" id="KW-1185">Reference proteome</keyword>
<name>A0A5C8UQ52_9MICO</name>
<evidence type="ECO:0000256" key="1">
    <source>
        <dbReference type="SAM" id="Phobius"/>
    </source>
</evidence>
<keyword evidence="1" id="KW-0812">Transmembrane</keyword>
<feature type="transmembrane region" description="Helical" evidence="1">
    <location>
        <begin position="65"/>
        <end position="85"/>
    </location>
</feature>
<comment type="caution">
    <text evidence="2">The sequence shown here is derived from an EMBL/GenBank/DDBJ whole genome shotgun (WGS) entry which is preliminary data.</text>
</comment>
<dbReference type="Pfam" id="PF11255">
    <property type="entry name" value="DUF3054"/>
    <property type="match status" value="1"/>
</dbReference>
<evidence type="ECO:0000313" key="3">
    <source>
        <dbReference type="Proteomes" id="UP000321379"/>
    </source>
</evidence>
<feature type="transmembrane region" description="Helical" evidence="1">
    <location>
        <begin position="40"/>
        <end position="58"/>
    </location>
</feature>